<evidence type="ECO:0000256" key="3">
    <source>
        <dbReference type="ARBA" id="ARBA00023186"/>
    </source>
</evidence>
<keyword evidence="3" id="KW-0143">Chaperone</keyword>
<evidence type="ECO:0000256" key="5">
    <source>
        <dbReference type="SAM" id="MobiDB-lite"/>
    </source>
</evidence>
<dbReference type="InterPro" id="IPR041546">
    <property type="entry name" value="ClpA/ClpB_AAA_lid"/>
</dbReference>
<keyword evidence="2" id="KW-0067">ATP-binding</keyword>
<feature type="region of interest" description="Disordered" evidence="5">
    <location>
        <begin position="503"/>
        <end position="538"/>
    </location>
</feature>
<dbReference type="PROSITE" id="PS00870">
    <property type="entry name" value="CLPAB_1"/>
    <property type="match status" value="1"/>
</dbReference>
<evidence type="ECO:0000259" key="7">
    <source>
        <dbReference type="SMART" id="SM01086"/>
    </source>
</evidence>
<keyword evidence="4" id="KW-0175">Coiled coil</keyword>
<dbReference type="NCBIfam" id="TIGR03345">
    <property type="entry name" value="VI_ClpV1"/>
    <property type="match status" value="1"/>
</dbReference>
<dbReference type="Gene3D" id="1.10.8.60">
    <property type="match status" value="1"/>
</dbReference>
<dbReference type="InterPro" id="IPR027417">
    <property type="entry name" value="P-loop_NTPase"/>
</dbReference>
<dbReference type="InterPro" id="IPR003593">
    <property type="entry name" value="AAA+_ATPase"/>
</dbReference>
<dbReference type="SMART" id="SM01086">
    <property type="entry name" value="ClpB_D2-small"/>
    <property type="match status" value="1"/>
</dbReference>
<dbReference type="InterPro" id="IPR003959">
    <property type="entry name" value="ATPase_AAA_core"/>
</dbReference>
<evidence type="ECO:0000256" key="2">
    <source>
        <dbReference type="ARBA" id="ARBA00022840"/>
    </source>
</evidence>
<dbReference type="SMART" id="SM00382">
    <property type="entry name" value="AAA"/>
    <property type="match status" value="2"/>
</dbReference>
<organism evidence="8">
    <name type="scientific">hydrothermal vent metagenome</name>
    <dbReference type="NCBI Taxonomy" id="652676"/>
    <lineage>
        <taxon>unclassified sequences</taxon>
        <taxon>metagenomes</taxon>
        <taxon>ecological metagenomes</taxon>
    </lineage>
</organism>
<dbReference type="Pfam" id="PF17871">
    <property type="entry name" value="AAA_lid_9"/>
    <property type="match status" value="1"/>
</dbReference>
<dbReference type="InterPro" id="IPR050130">
    <property type="entry name" value="ClpA_ClpB"/>
</dbReference>
<dbReference type="InterPro" id="IPR018368">
    <property type="entry name" value="ClpA/B_CS1"/>
</dbReference>
<dbReference type="SUPFAM" id="SSF81923">
    <property type="entry name" value="Double Clp-N motif"/>
    <property type="match status" value="1"/>
</dbReference>
<dbReference type="Pfam" id="PF00004">
    <property type="entry name" value="AAA"/>
    <property type="match status" value="1"/>
</dbReference>
<accession>A0A3B0WHU8</accession>
<dbReference type="Pfam" id="PF10431">
    <property type="entry name" value="ClpB_D2-small"/>
    <property type="match status" value="1"/>
</dbReference>
<dbReference type="InterPro" id="IPR036628">
    <property type="entry name" value="Clp_N_dom_sf"/>
</dbReference>
<dbReference type="PANTHER" id="PTHR11638:SF182">
    <property type="entry name" value="CLP ATPASE"/>
    <property type="match status" value="1"/>
</dbReference>
<dbReference type="Gene3D" id="1.10.1780.10">
    <property type="entry name" value="Clp, N-terminal domain"/>
    <property type="match status" value="1"/>
</dbReference>
<dbReference type="InterPro" id="IPR017729">
    <property type="entry name" value="ATPase_T6SS_ClpV1"/>
</dbReference>
<dbReference type="EMBL" id="UOFB01000312">
    <property type="protein sequence ID" value="VAW48989.1"/>
    <property type="molecule type" value="Genomic_DNA"/>
</dbReference>
<feature type="domain" description="Clp ATPase C-terminal" evidence="7">
    <location>
        <begin position="797"/>
        <end position="889"/>
    </location>
</feature>
<protein>
    <submittedName>
        <fullName evidence="8">ClpB-like protein</fullName>
    </submittedName>
</protein>
<dbReference type="InterPro" id="IPR001270">
    <property type="entry name" value="ClpA/B"/>
</dbReference>
<evidence type="ECO:0000313" key="8">
    <source>
        <dbReference type="EMBL" id="VAW48989.1"/>
    </source>
</evidence>
<sequence>MLRVDLAALIGSLNNYCKHALEEASSLCISQHGTEVTASHFLYKLIENPFSDVRIILKNANLDSDELQTLIMQSFDVRSEQVADYPSFSPLLIELLQEAWLVGSLEFSADKVRSGAVFYALLNNASRYLPLSCARYIDGVNSEALRKNFNPMLELSGESETDSSTTRKDKTDLSSTDTALDKYGINFTRLAEEGKIDPVLCRDDEIDMMIDILSRRRKNNPIAVGDAGVGKSALVEGLALRIHHGKVPQHLLPVILWGLDLGALQAGASVKGEFEKRLKSVIEEVKNSPVPIILFIDEAHTLVGAGGQAGGSDAANLLKPALARGELRTIAATTWSEYKKYFEKDPALSRRFQLVKLDEPSVNEAVHILRGLRSVYITESAIQAAAKLSDRYISGRQLPDKAIDVLDTACARVSTALNMPPRDLNRLENQSYQIAEELKLIERDNQIGNGINQDRINELNQLAEEIETDKKALEVAWEQQKEVVDQLIDARAKELGEECIDTLETPLNGEDTNNPSEPNEPLHNEESDTVENPLPSRDVLNTVTPRELIKKLAELQHEQPLIHADVDQNQIAAVIADWTGIPINTITGDELDRITNLPVQLKSSIKGQDQAIELIHKHLLTAMADLRRAGRPLGAFLLVGPSGVGKTETAIQIADYLFGGRQFMTVINMSEYQEKHTLSRLIGSPPGYVGFGEGGILSEAIRQRPYSVVLLDEVEKAHPDVLNLFYQAFDKGEFADGEGRVIDCKNNLFFLTSNIGFDNANNLDYEAMSDDDLRGELMNFFRPALLARMQVVRYLSLDDNALIEIIEQRLSALVEQFRERYNAELVLDDKIKETLRSRCIHHENGARMLDSGIDGELLPPLSLEVLKSMAEKRPINKAFLNVDDGQFSVIIE</sequence>
<dbReference type="GO" id="GO:0005737">
    <property type="term" value="C:cytoplasm"/>
    <property type="evidence" value="ECO:0007669"/>
    <property type="project" value="TreeGrafter"/>
</dbReference>
<dbReference type="CDD" id="cd19499">
    <property type="entry name" value="RecA-like_ClpB_Hsp104-like"/>
    <property type="match status" value="1"/>
</dbReference>
<name>A0A3B0WHU8_9ZZZZ</name>
<feature type="domain" description="AAA+ ATPase" evidence="6">
    <location>
        <begin position="632"/>
        <end position="779"/>
    </location>
</feature>
<dbReference type="Pfam" id="PF07724">
    <property type="entry name" value="AAA_2"/>
    <property type="match status" value="1"/>
</dbReference>
<keyword evidence="1" id="KW-0547">Nucleotide-binding</keyword>
<feature type="domain" description="AAA+ ATPase" evidence="6">
    <location>
        <begin position="217"/>
        <end position="360"/>
    </location>
</feature>
<dbReference type="SUPFAM" id="SSF52540">
    <property type="entry name" value="P-loop containing nucleoside triphosphate hydrolases"/>
    <property type="match status" value="2"/>
</dbReference>
<dbReference type="InterPro" id="IPR019489">
    <property type="entry name" value="Clp_ATPase_C"/>
</dbReference>
<dbReference type="AlphaFoldDB" id="A0A3B0WHU8"/>
<dbReference type="GO" id="GO:0034605">
    <property type="term" value="P:cellular response to heat"/>
    <property type="evidence" value="ECO:0007669"/>
    <property type="project" value="TreeGrafter"/>
</dbReference>
<dbReference type="Gene3D" id="3.40.50.300">
    <property type="entry name" value="P-loop containing nucleotide triphosphate hydrolases"/>
    <property type="match status" value="3"/>
</dbReference>
<proteinExistence type="predicted"/>
<dbReference type="GO" id="GO:0005524">
    <property type="term" value="F:ATP binding"/>
    <property type="evidence" value="ECO:0007669"/>
    <property type="project" value="UniProtKB-KW"/>
</dbReference>
<reference evidence="8" key="1">
    <citation type="submission" date="2018-06" db="EMBL/GenBank/DDBJ databases">
        <authorList>
            <person name="Zhirakovskaya E."/>
        </authorList>
    </citation>
    <scope>NUCLEOTIDE SEQUENCE</scope>
</reference>
<dbReference type="CDD" id="cd00009">
    <property type="entry name" value="AAA"/>
    <property type="match status" value="1"/>
</dbReference>
<dbReference type="PANTHER" id="PTHR11638">
    <property type="entry name" value="ATP-DEPENDENT CLP PROTEASE"/>
    <property type="match status" value="1"/>
</dbReference>
<evidence type="ECO:0000256" key="4">
    <source>
        <dbReference type="SAM" id="Coils"/>
    </source>
</evidence>
<dbReference type="GO" id="GO:0016887">
    <property type="term" value="F:ATP hydrolysis activity"/>
    <property type="evidence" value="ECO:0007669"/>
    <property type="project" value="InterPro"/>
</dbReference>
<evidence type="ECO:0000256" key="1">
    <source>
        <dbReference type="ARBA" id="ARBA00022741"/>
    </source>
</evidence>
<feature type="coiled-coil region" evidence="4">
    <location>
        <begin position="424"/>
        <end position="476"/>
    </location>
</feature>
<evidence type="ECO:0000259" key="6">
    <source>
        <dbReference type="SMART" id="SM00382"/>
    </source>
</evidence>
<dbReference type="PRINTS" id="PR00300">
    <property type="entry name" value="CLPPROTEASEA"/>
</dbReference>
<gene>
    <name evidence="8" type="ORF">MNBD_GAMMA04-1866</name>
</gene>